<reference evidence="1" key="1">
    <citation type="journal article" date="2023" name="G3 (Bethesda)">
        <title>Whole genome assemblies of Zophobas morio and Tenebrio molitor.</title>
        <authorList>
            <person name="Kaur S."/>
            <person name="Stinson S.A."/>
            <person name="diCenzo G.C."/>
        </authorList>
    </citation>
    <scope>NUCLEOTIDE SEQUENCE</scope>
    <source>
        <strain evidence="1">QUZm001</strain>
    </source>
</reference>
<evidence type="ECO:0000313" key="2">
    <source>
        <dbReference type="Proteomes" id="UP001168821"/>
    </source>
</evidence>
<proteinExistence type="predicted"/>
<name>A0AA38MJQ7_9CUCU</name>
<evidence type="ECO:0000313" key="1">
    <source>
        <dbReference type="EMBL" id="KAJ3658746.1"/>
    </source>
</evidence>
<accession>A0AA38MJQ7</accession>
<dbReference type="AlphaFoldDB" id="A0AA38MJQ7"/>
<comment type="caution">
    <text evidence="1">The sequence shown here is derived from an EMBL/GenBank/DDBJ whole genome shotgun (WGS) entry which is preliminary data.</text>
</comment>
<keyword evidence="2" id="KW-1185">Reference proteome</keyword>
<dbReference type="EMBL" id="JALNTZ010000003">
    <property type="protein sequence ID" value="KAJ3658746.1"/>
    <property type="molecule type" value="Genomic_DNA"/>
</dbReference>
<sequence>MVLDQFQTTYRKDYIWPYVRAYGIKISPEFPEAGDQAHACKCQCPKIEQPKATGPETSEIAWSRLGPMGPLLDPKIYPVKTGASPESQTSRYNQPNVYLVKLKEKYPFIYECLKNAPPDDLISRINRDRLRTTYQVDYCKLQEYPDAPYDELLRAAGVVGAPPCSAPVKLPGDPCRPNQRSVAFRPAVISNRVGGGKSEAKSREEGGAGLSGHCAGSCRGPLGTMTAGATEYQDAISRLGQMIIRDKIHHTLPKRII</sequence>
<protein>
    <submittedName>
        <fullName evidence="1">Uncharacterized protein</fullName>
    </submittedName>
</protein>
<dbReference type="Proteomes" id="UP001168821">
    <property type="component" value="Unassembled WGS sequence"/>
</dbReference>
<gene>
    <name evidence="1" type="ORF">Zmor_010468</name>
</gene>
<organism evidence="1 2">
    <name type="scientific">Zophobas morio</name>
    <dbReference type="NCBI Taxonomy" id="2755281"/>
    <lineage>
        <taxon>Eukaryota</taxon>
        <taxon>Metazoa</taxon>
        <taxon>Ecdysozoa</taxon>
        <taxon>Arthropoda</taxon>
        <taxon>Hexapoda</taxon>
        <taxon>Insecta</taxon>
        <taxon>Pterygota</taxon>
        <taxon>Neoptera</taxon>
        <taxon>Endopterygota</taxon>
        <taxon>Coleoptera</taxon>
        <taxon>Polyphaga</taxon>
        <taxon>Cucujiformia</taxon>
        <taxon>Tenebrionidae</taxon>
        <taxon>Zophobas</taxon>
    </lineage>
</organism>